<evidence type="ECO:0000259" key="7">
    <source>
        <dbReference type="Pfam" id="PF08281"/>
    </source>
</evidence>
<evidence type="ECO:0000256" key="4">
    <source>
        <dbReference type="ARBA" id="ARBA00023163"/>
    </source>
</evidence>
<dbReference type="SUPFAM" id="SSF88659">
    <property type="entry name" value="Sigma3 and sigma4 domains of RNA polymerase sigma factors"/>
    <property type="match status" value="1"/>
</dbReference>
<comment type="similarity">
    <text evidence="1">Belongs to the sigma-70 factor family. ECF subfamily.</text>
</comment>
<keyword evidence="2" id="KW-0805">Transcription regulation</keyword>
<dbReference type="EMBL" id="UOGL01000055">
    <property type="protein sequence ID" value="VAX36423.1"/>
    <property type="molecule type" value="Genomic_DNA"/>
</dbReference>
<organism evidence="8">
    <name type="scientific">hydrothermal vent metagenome</name>
    <dbReference type="NCBI Taxonomy" id="652676"/>
    <lineage>
        <taxon>unclassified sequences</taxon>
        <taxon>metagenomes</taxon>
        <taxon>ecological metagenomes</taxon>
    </lineage>
</organism>
<dbReference type="NCBIfam" id="TIGR02937">
    <property type="entry name" value="sigma70-ECF"/>
    <property type="match status" value="1"/>
</dbReference>
<evidence type="ECO:0000256" key="1">
    <source>
        <dbReference type="ARBA" id="ARBA00010641"/>
    </source>
</evidence>
<dbReference type="Gene3D" id="1.10.1740.10">
    <property type="match status" value="1"/>
</dbReference>
<dbReference type="InterPro" id="IPR014284">
    <property type="entry name" value="RNA_pol_sigma-70_dom"/>
</dbReference>
<evidence type="ECO:0000256" key="5">
    <source>
        <dbReference type="SAM" id="MobiDB-lite"/>
    </source>
</evidence>
<dbReference type="GO" id="GO:0016987">
    <property type="term" value="F:sigma factor activity"/>
    <property type="evidence" value="ECO:0007669"/>
    <property type="project" value="UniProtKB-KW"/>
</dbReference>
<feature type="domain" description="RNA polymerase sigma-70 region 2" evidence="6">
    <location>
        <begin position="13"/>
        <end position="79"/>
    </location>
</feature>
<gene>
    <name evidence="8" type="ORF">MNBD_PLANCTO02-468</name>
</gene>
<dbReference type="PANTHER" id="PTHR43133:SF25">
    <property type="entry name" value="RNA POLYMERASE SIGMA FACTOR RFAY-RELATED"/>
    <property type="match status" value="1"/>
</dbReference>
<sequence>MDNQRSAQALMSLVEEHHEMLYRYAYRLSGSAVDADDLTQQTYLVAQSKLDQLRDKTKGGGWLCAILRNLFLKERRESQKLTLVPLDETSTSEEEQPKDDGEITPELLQESLNELPEEFRTPIILFYFENLSYRQIAEAMGIPLGTVMSRLARGKEQLRSQLKLRQQPLVKNETTE</sequence>
<dbReference type="InterPro" id="IPR036388">
    <property type="entry name" value="WH-like_DNA-bd_sf"/>
</dbReference>
<dbReference type="Gene3D" id="1.10.10.10">
    <property type="entry name" value="Winged helix-like DNA-binding domain superfamily/Winged helix DNA-binding domain"/>
    <property type="match status" value="1"/>
</dbReference>
<feature type="domain" description="RNA polymerase sigma factor 70 region 4 type 2" evidence="7">
    <location>
        <begin position="107"/>
        <end position="158"/>
    </location>
</feature>
<evidence type="ECO:0000259" key="6">
    <source>
        <dbReference type="Pfam" id="PF04542"/>
    </source>
</evidence>
<protein>
    <recommendedName>
        <fullName evidence="9">RNA polymerase ECF-type sigma factor</fullName>
    </recommendedName>
</protein>
<dbReference type="CDD" id="cd06171">
    <property type="entry name" value="Sigma70_r4"/>
    <property type="match status" value="1"/>
</dbReference>
<keyword evidence="3" id="KW-0731">Sigma factor</keyword>
<feature type="region of interest" description="Disordered" evidence="5">
    <location>
        <begin position="84"/>
        <end position="103"/>
    </location>
</feature>
<evidence type="ECO:0000256" key="2">
    <source>
        <dbReference type="ARBA" id="ARBA00023015"/>
    </source>
</evidence>
<dbReference type="AlphaFoldDB" id="A0A3B1DI19"/>
<keyword evidence="4" id="KW-0804">Transcription</keyword>
<dbReference type="Pfam" id="PF04542">
    <property type="entry name" value="Sigma70_r2"/>
    <property type="match status" value="1"/>
</dbReference>
<dbReference type="GO" id="GO:0003677">
    <property type="term" value="F:DNA binding"/>
    <property type="evidence" value="ECO:0007669"/>
    <property type="project" value="InterPro"/>
</dbReference>
<evidence type="ECO:0000313" key="8">
    <source>
        <dbReference type="EMBL" id="VAX36423.1"/>
    </source>
</evidence>
<name>A0A3B1DI19_9ZZZZ</name>
<dbReference type="InterPro" id="IPR013249">
    <property type="entry name" value="RNA_pol_sigma70_r4_t2"/>
</dbReference>
<proteinExistence type="inferred from homology"/>
<dbReference type="InterPro" id="IPR007627">
    <property type="entry name" value="RNA_pol_sigma70_r2"/>
</dbReference>
<dbReference type="Pfam" id="PF08281">
    <property type="entry name" value="Sigma70_r4_2"/>
    <property type="match status" value="1"/>
</dbReference>
<dbReference type="SUPFAM" id="SSF88946">
    <property type="entry name" value="Sigma2 domain of RNA polymerase sigma factors"/>
    <property type="match status" value="1"/>
</dbReference>
<evidence type="ECO:0000256" key="3">
    <source>
        <dbReference type="ARBA" id="ARBA00023082"/>
    </source>
</evidence>
<dbReference type="GO" id="GO:0006352">
    <property type="term" value="P:DNA-templated transcription initiation"/>
    <property type="evidence" value="ECO:0007669"/>
    <property type="project" value="InterPro"/>
</dbReference>
<dbReference type="PANTHER" id="PTHR43133">
    <property type="entry name" value="RNA POLYMERASE ECF-TYPE SIGMA FACTO"/>
    <property type="match status" value="1"/>
</dbReference>
<dbReference type="InterPro" id="IPR039425">
    <property type="entry name" value="RNA_pol_sigma-70-like"/>
</dbReference>
<reference evidence="8" key="1">
    <citation type="submission" date="2018-06" db="EMBL/GenBank/DDBJ databases">
        <authorList>
            <person name="Zhirakovskaya E."/>
        </authorList>
    </citation>
    <scope>NUCLEOTIDE SEQUENCE</scope>
</reference>
<evidence type="ECO:0008006" key="9">
    <source>
        <dbReference type="Google" id="ProtNLM"/>
    </source>
</evidence>
<dbReference type="InterPro" id="IPR013324">
    <property type="entry name" value="RNA_pol_sigma_r3/r4-like"/>
</dbReference>
<accession>A0A3B1DI19</accession>
<dbReference type="InterPro" id="IPR013325">
    <property type="entry name" value="RNA_pol_sigma_r2"/>
</dbReference>